<reference evidence="1 2" key="1">
    <citation type="submission" date="2016-01" db="EMBL/GenBank/DDBJ databases">
        <title>Whole genome sequence and analysis of Micromonospora rosaria DSM 803, which can produce antibacterial substance rosamicin.</title>
        <authorList>
            <person name="Yang H."/>
            <person name="He X."/>
            <person name="Zhu D."/>
        </authorList>
    </citation>
    <scope>NUCLEOTIDE SEQUENCE [LARGE SCALE GENOMIC DNA]</scope>
    <source>
        <strain evidence="1 2">DSM 803</strain>
    </source>
</reference>
<dbReference type="InterPro" id="IPR015813">
    <property type="entry name" value="Pyrv/PenolPyrv_kinase-like_dom"/>
</dbReference>
<accession>A0A136PN64</accession>
<dbReference type="GO" id="GO:0008168">
    <property type="term" value="F:methyltransferase activity"/>
    <property type="evidence" value="ECO:0007669"/>
    <property type="project" value="UniProtKB-KW"/>
</dbReference>
<proteinExistence type="predicted"/>
<comment type="caution">
    <text evidence="1">The sequence shown here is derived from an EMBL/GenBank/DDBJ whole genome shotgun (WGS) entry which is preliminary data.</text>
</comment>
<dbReference type="Gene3D" id="3.20.20.60">
    <property type="entry name" value="Phosphoenolpyruvate-binding domains"/>
    <property type="match status" value="1"/>
</dbReference>
<dbReference type="InterPro" id="IPR039556">
    <property type="entry name" value="ICL/PEPM"/>
</dbReference>
<evidence type="ECO:0000313" key="2">
    <source>
        <dbReference type="Proteomes" id="UP000070620"/>
    </source>
</evidence>
<sequence>MTDNRARAELFRSLHVPGVPLVLVNAWDVASARIVAATGAPAIATTSAGVAWSLGAPDGDRLGRDLAVDLVARIVAAVDVPVTADIEAGFGATPAEVGRTVAGVVAAGAVGVNLEDTRHDGSGSVRAVDDQCERLAAARSAADAAGVPLYVNARVDTFLRGAGGVDETVARAREYLAAGAEGIFVPGVVDPATIGALVAGVEAPLNILAGPSAPPVPELARLGVARVSVGALAAEAAYATVRRAAEEVHGAGTYGVFGDAYDYATLNGLMRR</sequence>
<name>A0A136PN64_9ACTN</name>
<dbReference type="PANTHER" id="PTHR42905:SF16">
    <property type="entry name" value="CARBOXYPHOSPHONOENOLPYRUVATE PHOSPHONOMUTASE-LIKE PROTEIN (AFU_ORTHOLOGUE AFUA_5G07230)"/>
    <property type="match status" value="1"/>
</dbReference>
<dbReference type="PANTHER" id="PTHR42905">
    <property type="entry name" value="PHOSPHOENOLPYRUVATE CARBOXYLASE"/>
    <property type="match status" value="1"/>
</dbReference>
<dbReference type="InterPro" id="IPR040442">
    <property type="entry name" value="Pyrv_kinase-like_dom_sf"/>
</dbReference>
<organism evidence="1 2">
    <name type="scientific">Micromonospora rosaria</name>
    <dbReference type="NCBI Taxonomy" id="47874"/>
    <lineage>
        <taxon>Bacteria</taxon>
        <taxon>Bacillati</taxon>
        <taxon>Actinomycetota</taxon>
        <taxon>Actinomycetes</taxon>
        <taxon>Micromonosporales</taxon>
        <taxon>Micromonosporaceae</taxon>
        <taxon>Micromonospora</taxon>
    </lineage>
</organism>
<keyword evidence="1" id="KW-0808">Transferase</keyword>
<dbReference type="GO" id="GO:0032259">
    <property type="term" value="P:methylation"/>
    <property type="evidence" value="ECO:0007669"/>
    <property type="project" value="UniProtKB-KW"/>
</dbReference>
<evidence type="ECO:0000313" key="1">
    <source>
        <dbReference type="EMBL" id="KXK59871.1"/>
    </source>
</evidence>
<dbReference type="Pfam" id="PF13714">
    <property type="entry name" value="PEP_mutase"/>
    <property type="match status" value="1"/>
</dbReference>
<protein>
    <submittedName>
        <fullName evidence="1">3-methyl-2-oxobutanoate hydroxymethyltransferase</fullName>
    </submittedName>
</protein>
<dbReference type="Gene3D" id="6.10.250.2750">
    <property type="match status" value="1"/>
</dbReference>
<keyword evidence="1" id="KW-0489">Methyltransferase</keyword>
<dbReference type="CDD" id="cd00377">
    <property type="entry name" value="ICL_PEPM"/>
    <property type="match status" value="1"/>
</dbReference>
<keyword evidence="2" id="KW-1185">Reference proteome</keyword>
<dbReference type="SUPFAM" id="SSF51621">
    <property type="entry name" value="Phosphoenolpyruvate/pyruvate domain"/>
    <property type="match status" value="1"/>
</dbReference>
<dbReference type="OrthoDB" id="9780430at2"/>
<gene>
    <name evidence="1" type="ORF">AWW66_21810</name>
</gene>
<dbReference type="Proteomes" id="UP000070620">
    <property type="component" value="Unassembled WGS sequence"/>
</dbReference>
<dbReference type="EMBL" id="LRQV01000093">
    <property type="protein sequence ID" value="KXK59871.1"/>
    <property type="molecule type" value="Genomic_DNA"/>
</dbReference>
<dbReference type="AlphaFoldDB" id="A0A136PN64"/>
<dbReference type="RefSeq" id="WP_067369598.1">
    <property type="nucleotide sequence ID" value="NZ_JBIUBN010000019.1"/>
</dbReference>